<name>A0A7S2W3A6_9STRA</name>
<gene>
    <name evidence="2" type="ORF">QSP1433_LOCUS1041</name>
</gene>
<feature type="chain" id="PRO_5030909878" evidence="1">
    <location>
        <begin position="20"/>
        <end position="103"/>
    </location>
</feature>
<evidence type="ECO:0000313" key="2">
    <source>
        <dbReference type="EMBL" id="CAD9664500.1"/>
    </source>
</evidence>
<evidence type="ECO:0000256" key="1">
    <source>
        <dbReference type="SAM" id="SignalP"/>
    </source>
</evidence>
<protein>
    <submittedName>
        <fullName evidence="2">Uncharacterized protein</fullName>
    </submittedName>
</protein>
<feature type="signal peptide" evidence="1">
    <location>
        <begin position="1"/>
        <end position="19"/>
    </location>
</feature>
<dbReference type="EMBL" id="HBHK01001716">
    <property type="protein sequence ID" value="CAD9664500.1"/>
    <property type="molecule type" value="Transcribed_RNA"/>
</dbReference>
<keyword evidence="1" id="KW-0732">Signal</keyword>
<dbReference type="AlphaFoldDB" id="A0A7S2W3A6"/>
<proteinExistence type="predicted"/>
<reference evidence="2" key="1">
    <citation type="submission" date="2021-01" db="EMBL/GenBank/DDBJ databases">
        <authorList>
            <person name="Corre E."/>
            <person name="Pelletier E."/>
            <person name="Niang G."/>
            <person name="Scheremetjew M."/>
            <person name="Finn R."/>
            <person name="Kale V."/>
            <person name="Holt S."/>
            <person name="Cochrane G."/>
            <person name="Meng A."/>
            <person name="Brown T."/>
            <person name="Cohen L."/>
        </authorList>
    </citation>
    <scope>NUCLEOTIDE SEQUENCE</scope>
    <source>
        <strain evidence="2">NY070348D</strain>
    </source>
</reference>
<organism evidence="2">
    <name type="scientific">Mucochytrium quahogii</name>
    <dbReference type="NCBI Taxonomy" id="96639"/>
    <lineage>
        <taxon>Eukaryota</taxon>
        <taxon>Sar</taxon>
        <taxon>Stramenopiles</taxon>
        <taxon>Bigyra</taxon>
        <taxon>Labyrinthulomycetes</taxon>
        <taxon>Thraustochytrida</taxon>
        <taxon>Thraustochytriidae</taxon>
        <taxon>Mucochytrium</taxon>
    </lineage>
</organism>
<sequence>MKTGAVFVIVSALLLCAEAAFIRTGQQCTLTCIDLQEAIHKSTGKVSTGPLCKLVQEHLENCRGSTGNSICPKGNGCTKAGVFWLLCKGLLGKPVETVAQKYC</sequence>
<accession>A0A7S2W3A6</accession>